<dbReference type="InterPro" id="IPR012404">
    <property type="entry name" value="UCP036436"/>
</dbReference>
<feature type="transmembrane region" description="Helical" evidence="7">
    <location>
        <begin position="123"/>
        <end position="140"/>
    </location>
</feature>
<feature type="transmembrane region" description="Helical" evidence="7">
    <location>
        <begin position="181"/>
        <end position="200"/>
    </location>
</feature>
<dbReference type="Pfam" id="PF06027">
    <property type="entry name" value="SLC35F"/>
    <property type="match status" value="1"/>
</dbReference>
<organism evidence="8 9">
    <name type="scientific">Polyplax serrata</name>
    <name type="common">Common mouse louse</name>
    <dbReference type="NCBI Taxonomy" id="468196"/>
    <lineage>
        <taxon>Eukaryota</taxon>
        <taxon>Metazoa</taxon>
        <taxon>Ecdysozoa</taxon>
        <taxon>Arthropoda</taxon>
        <taxon>Hexapoda</taxon>
        <taxon>Insecta</taxon>
        <taxon>Pterygota</taxon>
        <taxon>Neoptera</taxon>
        <taxon>Paraneoptera</taxon>
        <taxon>Psocodea</taxon>
        <taxon>Troctomorpha</taxon>
        <taxon>Phthiraptera</taxon>
        <taxon>Anoplura</taxon>
        <taxon>Polyplacidae</taxon>
        <taxon>Polyplax</taxon>
    </lineage>
</organism>
<comment type="subcellular location">
    <subcellularLocation>
        <location evidence="1">Membrane</location>
        <topology evidence="1">Multi-pass membrane protein</topology>
    </subcellularLocation>
</comment>
<dbReference type="EMBL" id="JAWJWE010000003">
    <property type="protein sequence ID" value="KAK6638462.1"/>
    <property type="molecule type" value="Genomic_DNA"/>
</dbReference>
<name>A0AAN8S7F2_POLSC</name>
<dbReference type="Proteomes" id="UP001372834">
    <property type="component" value="Unassembled WGS sequence"/>
</dbReference>
<feature type="transmembrane region" description="Helical" evidence="7">
    <location>
        <begin position="48"/>
        <end position="71"/>
    </location>
</feature>
<dbReference type="InterPro" id="IPR037185">
    <property type="entry name" value="EmrE-like"/>
</dbReference>
<evidence type="ECO:0000256" key="5">
    <source>
        <dbReference type="ARBA" id="ARBA00022989"/>
    </source>
</evidence>
<keyword evidence="5 7" id="KW-1133">Transmembrane helix</keyword>
<evidence type="ECO:0000313" key="8">
    <source>
        <dbReference type="EMBL" id="KAK6638462.1"/>
    </source>
</evidence>
<gene>
    <name evidence="8" type="ORF">RUM43_006729</name>
</gene>
<dbReference type="PANTHER" id="PTHR13146:SF0">
    <property type="entry name" value="SOLUTE CARRIER FAMILY 35 MEMBER F6"/>
    <property type="match status" value="1"/>
</dbReference>
<proteinExistence type="inferred from homology"/>
<evidence type="ECO:0000256" key="6">
    <source>
        <dbReference type="ARBA" id="ARBA00023136"/>
    </source>
</evidence>
<feature type="transmembrane region" description="Helical" evidence="7">
    <location>
        <begin position="266"/>
        <end position="286"/>
    </location>
</feature>
<dbReference type="GO" id="GO:0022857">
    <property type="term" value="F:transmembrane transporter activity"/>
    <property type="evidence" value="ECO:0007669"/>
    <property type="project" value="InterPro"/>
</dbReference>
<evidence type="ECO:0008006" key="10">
    <source>
        <dbReference type="Google" id="ProtNLM"/>
    </source>
</evidence>
<dbReference type="SUPFAM" id="SSF103481">
    <property type="entry name" value="Multidrug resistance efflux transporter EmrE"/>
    <property type="match status" value="1"/>
</dbReference>
<evidence type="ECO:0000256" key="7">
    <source>
        <dbReference type="SAM" id="Phobius"/>
    </source>
</evidence>
<feature type="transmembrane region" description="Helical" evidence="7">
    <location>
        <begin position="221"/>
        <end position="238"/>
    </location>
</feature>
<dbReference type="InterPro" id="IPR009262">
    <property type="entry name" value="SLC35_F1/F2/F6"/>
</dbReference>
<comment type="caution">
    <text evidence="8">The sequence shown here is derived from an EMBL/GenBank/DDBJ whole genome shotgun (WGS) entry which is preliminary data.</text>
</comment>
<keyword evidence="4 7" id="KW-0812">Transmembrane</keyword>
<reference evidence="8 9" key="1">
    <citation type="submission" date="2023-10" db="EMBL/GenBank/DDBJ databases">
        <title>Genomes of two closely related lineages of the louse Polyplax serrata with different host specificities.</title>
        <authorList>
            <person name="Martinu J."/>
            <person name="Tarabai H."/>
            <person name="Stefka J."/>
            <person name="Hypsa V."/>
        </authorList>
    </citation>
    <scope>NUCLEOTIDE SEQUENCE [LARGE SCALE GENOMIC DNA]</scope>
    <source>
        <strain evidence="8">HR10_N</strain>
    </source>
</reference>
<dbReference type="GO" id="GO:0016020">
    <property type="term" value="C:membrane"/>
    <property type="evidence" value="ECO:0007669"/>
    <property type="project" value="UniProtKB-SubCell"/>
</dbReference>
<dbReference type="PIRSF" id="PIRSF036436">
    <property type="entry name" value="UCP036436"/>
    <property type="match status" value="1"/>
</dbReference>
<feature type="transmembrane region" description="Helical" evidence="7">
    <location>
        <begin position="92"/>
        <end position="117"/>
    </location>
</feature>
<keyword evidence="6 7" id="KW-0472">Membrane</keyword>
<feature type="transmembrane region" description="Helical" evidence="7">
    <location>
        <begin position="323"/>
        <end position="346"/>
    </location>
</feature>
<feature type="transmembrane region" description="Helical" evidence="7">
    <location>
        <begin position="298"/>
        <end position="317"/>
    </location>
</feature>
<sequence>MEWTRYRVFLVVLLVVTGSFNTLSTKWADRIKSKGSDGEVRYFTHPFFQTVIMFIGEILCLLAFKALFAYYKFKDNTQDSRNLLKGNRNFNIWIFCLPAVCDIIATSVMNIGLTLTYASSFQMLRGSLIVFVALLSVGFLRRKINCREWTGILLVITGLITVGISDFLFNKNKDVNTNSVVTGDLLIIVAQIVTAVQVVLEEHFVSGKDIPPLQAVGWEGCFGFTILGFMLIPLYYIHVGPPISNSPMGRLEDLNDALVQIKNNKLLLMALIGNAASIAFFNFAGVSVTKELSGTSRTVLDSVRTFFVWGITLALGWQGFSGLQILGFTVLLMGIFIYNDILIPALGRKICQTFRSTPGNIRNEVLINEDAADEMP</sequence>
<feature type="transmembrane region" description="Helical" evidence="7">
    <location>
        <begin position="152"/>
        <end position="169"/>
    </location>
</feature>
<evidence type="ECO:0000313" key="9">
    <source>
        <dbReference type="Proteomes" id="UP001372834"/>
    </source>
</evidence>
<keyword evidence="3" id="KW-0813">Transport</keyword>
<evidence type="ECO:0000256" key="4">
    <source>
        <dbReference type="ARBA" id="ARBA00022692"/>
    </source>
</evidence>
<protein>
    <recommendedName>
        <fullName evidence="10">Solute carrier family 35 member F6</fullName>
    </recommendedName>
</protein>
<comment type="similarity">
    <text evidence="2">Belongs to the SLC35F solute transporter family.</text>
</comment>
<evidence type="ECO:0000256" key="2">
    <source>
        <dbReference type="ARBA" id="ARBA00007863"/>
    </source>
</evidence>
<dbReference type="AlphaFoldDB" id="A0AAN8S7F2"/>
<evidence type="ECO:0000256" key="1">
    <source>
        <dbReference type="ARBA" id="ARBA00004141"/>
    </source>
</evidence>
<accession>A0AAN8S7F2</accession>
<evidence type="ECO:0000256" key="3">
    <source>
        <dbReference type="ARBA" id="ARBA00022448"/>
    </source>
</evidence>
<dbReference type="PANTHER" id="PTHR13146">
    <property type="match status" value="1"/>
</dbReference>